<keyword evidence="12" id="KW-1185">Reference proteome</keyword>
<comment type="similarity">
    <text evidence="2">Belongs to the bZIP family.</text>
</comment>
<accession>A0ABD1HJK6</accession>
<evidence type="ECO:0000313" key="12">
    <source>
        <dbReference type="Proteomes" id="UP001567538"/>
    </source>
</evidence>
<sequence length="402" mass="45145">MGEMMHNSNSDTQSPFYLRSHDFDRNGNDLMELLQSAGNGIQHADKIFSMHSGIKESNVSGSLQFGGAPNASSAETRSLVEKEQFEKWDDLVADHIQHKQTSNGNELAGVRLNAGDSSGKSNGRFRNQKELVKLARNREAARKCRMRKKAYVQELEMSQQRLLQLNQTLEKARQQGDKQRHSIGRDAFDRDHAQWLGEHERLMDELRSSLSSTTLHLLVDAVISHYGELCGIKSAGARSDMFHILSGLWTTPAERLMMWLGGFRSSDLLKVLEKQIQPLSLSEQQLVCIFNLQQSCQQAEDALSQGMEALQQSLTLTLSSSSLARHSAGNLVDYASHMATAMSNIHTIQNFLHQADLLRLHTLQQLQRILSPCQAARALLAINDYKTRLKALSSLWLARPKE</sequence>
<feature type="coiled-coil region" evidence="8">
    <location>
        <begin position="148"/>
        <end position="175"/>
    </location>
</feature>
<evidence type="ECO:0000256" key="4">
    <source>
        <dbReference type="ARBA" id="ARBA00023125"/>
    </source>
</evidence>
<dbReference type="AlphaFoldDB" id="A0ABD1HJK6"/>
<evidence type="ECO:0000313" key="11">
    <source>
        <dbReference type="EMBL" id="KAL1556626.1"/>
    </source>
</evidence>
<dbReference type="InterPro" id="IPR004827">
    <property type="entry name" value="bZIP"/>
</dbReference>
<evidence type="ECO:0000256" key="3">
    <source>
        <dbReference type="ARBA" id="ARBA00023015"/>
    </source>
</evidence>
<evidence type="ECO:0000256" key="5">
    <source>
        <dbReference type="ARBA" id="ARBA00023159"/>
    </source>
</evidence>
<dbReference type="PROSITE" id="PS50217">
    <property type="entry name" value="BZIP"/>
    <property type="match status" value="1"/>
</dbReference>
<keyword evidence="4" id="KW-0238">DNA-binding</keyword>
<evidence type="ECO:0000256" key="6">
    <source>
        <dbReference type="ARBA" id="ARBA00023163"/>
    </source>
</evidence>
<dbReference type="Gene3D" id="1.20.5.170">
    <property type="match status" value="1"/>
</dbReference>
<evidence type="ECO:0000259" key="9">
    <source>
        <dbReference type="PROSITE" id="PS50217"/>
    </source>
</evidence>
<keyword evidence="8" id="KW-0175">Coiled coil</keyword>
<reference evidence="11 12" key="1">
    <citation type="submission" date="2024-06" db="EMBL/GenBank/DDBJ databases">
        <title>A chromosome level genome sequence of Diviner's sage (Salvia divinorum).</title>
        <authorList>
            <person name="Ford S.A."/>
            <person name="Ro D.-K."/>
            <person name="Ness R.W."/>
            <person name="Phillips M.A."/>
        </authorList>
    </citation>
    <scope>NUCLEOTIDE SEQUENCE [LARGE SCALE GENOMIC DNA]</scope>
    <source>
        <strain evidence="11">SAF-2024a</strain>
        <tissue evidence="11">Leaf</tissue>
    </source>
</reference>
<evidence type="ECO:0000259" key="10">
    <source>
        <dbReference type="PROSITE" id="PS51806"/>
    </source>
</evidence>
<keyword evidence="6" id="KW-0804">Transcription</keyword>
<dbReference type="GO" id="GO:0005634">
    <property type="term" value="C:nucleus"/>
    <property type="evidence" value="ECO:0007669"/>
    <property type="project" value="UniProtKB-SubCell"/>
</dbReference>
<dbReference type="InterPro" id="IPR025422">
    <property type="entry name" value="TGA_domain"/>
</dbReference>
<keyword evidence="5" id="KW-0010">Activator</keyword>
<evidence type="ECO:0000256" key="1">
    <source>
        <dbReference type="ARBA" id="ARBA00004123"/>
    </source>
</evidence>
<gene>
    <name evidence="11" type="ORF">AAHA92_12220</name>
</gene>
<keyword evidence="7" id="KW-0539">Nucleus</keyword>
<organism evidence="11 12">
    <name type="scientific">Salvia divinorum</name>
    <name type="common">Maria pastora</name>
    <name type="synonym">Diviner's sage</name>
    <dbReference type="NCBI Taxonomy" id="28513"/>
    <lineage>
        <taxon>Eukaryota</taxon>
        <taxon>Viridiplantae</taxon>
        <taxon>Streptophyta</taxon>
        <taxon>Embryophyta</taxon>
        <taxon>Tracheophyta</taxon>
        <taxon>Spermatophyta</taxon>
        <taxon>Magnoliopsida</taxon>
        <taxon>eudicotyledons</taxon>
        <taxon>Gunneridae</taxon>
        <taxon>Pentapetalae</taxon>
        <taxon>asterids</taxon>
        <taxon>lamiids</taxon>
        <taxon>Lamiales</taxon>
        <taxon>Lamiaceae</taxon>
        <taxon>Nepetoideae</taxon>
        <taxon>Mentheae</taxon>
        <taxon>Salviinae</taxon>
        <taxon>Salvia</taxon>
        <taxon>Salvia subgen. Calosphace</taxon>
    </lineage>
</organism>
<dbReference type="PANTHER" id="PTHR45693">
    <property type="entry name" value="TRANSCRIPTION FACTOR TGA9"/>
    <property type="match status" value="1"/>
</dbReference>
<protein>
    <submittedName>
        <fullName evidence="11">Transcription factor TGA2-like</fullName>
    </submittedName>
</protein>
<name>A0ABD1HJK6_SALDI</name>
<evidence type="ECO:0000256" key="7">
    <source>
        <dbReference type="ARBA" id="ARBA00023242"/>
    </source>
</evidence>
<comment type="subcellular location">
    <subcellularLocation>
        <location evidence="1">Nucleus</location>
    </subcellularLocation>
</comment>
<dbReference type="GO" id="GO:0043565">
    <property type="term" value="F:sequence-specific DNA binding"/>
    <property type="evidence" value="ECO:0007669"/>
    <property type="project" value="UniProtKB-ARBA"/>
</dbReference>
<comment type="caution">
    <text evidence="11">The sequence shown here is derived from an EMBL/GenBank/DDBJ whole genome shotgun (WGS) entry which is preliminary data.</text>
</comment>
<dbReference type="PROSITE" id="PS00036">
    <property type="entry name" value="BZIP_BASIC"/>
    <property type="match status" value="1"/>
</dbReference>
<evidence type="ECO:0000256" key="2">
    <source>
        <dbReference type="ARBA" id="ARBA00007163"/>
    </source>
</evidence>
<feature type="domain" description="BZIP" evidence="9">
    <location>
        <begin position="127"/>
        <end position="171"/>
    </location>
</feature>
<dbReference type="SUPFAM" id="SSF57959">
    <property type="entry name" value="Leucine zipper domain"/>
    <property type="match status" value="1"/>
</dbReference>
<dbReference type="SMART" id="SM00338">
    <property type="entry name" value="BRLZ"/>
    <property type="match status" value="1"/>
</dbReference>
<dbReference type="EMBL" id="JBEAFC010000005">
    <property type="protein sequence ID" value="KAL1556626.1"/>
    <property type="molecule type" value="Genomic_DNA"/>
</dbReference>
<dbReference type="Pfam" id="PF14144">
    <property type="entry name" value="DOG1"/>
    <property type="match status" value="1"/>
</dbReference>
<feature type="domain" description="DOG1" evidence="10">
    <location>
        <begin position="185"/>
        <end position="399"/>
    </location>
</feature>
<dbReference type="PROSITE" id="PS51806">
    <property type="entry name" value="DOG1"/>
    <property type="match status" value="1"/>
</dbReference>
<dbReference type="InterPro" id="IPR046347">
    <property type="entry name" value="bZIP_sf"/>
</dbReference>
<dbReference type="Proteomes" id="UP001567538">
    <property type="component" value="Unassembled WGS sequence"/>
</dbReference>
<dbReference type="PANTHER" id="PTHR45693:SF1">
    <property type="entry name" value="TRANSCRIPTION FACTOR PERIANTHIA"/>
    <property type="match status" value="1"/>
</dbReference>
<keyword evidence="3" id="KW-0805">Transcription regulation</keyword>
<evidence type="ECO:0000256" key="8">
    <source>
        <dbReference type="SAM" id="Coils"/>
    </source>
</evidence>
<proteinExistence type="inferred from homology"/>
<dbReference type="Pfam" id="PF00170">
    <property type="entry name" value="bZIP_1"/>
    <property type="match status" value="1"/>
</dbReference>